<dbReference type="InterPro" id="IPR016181">
    <property type="entry name" value="Acyl_CoA_acyltransferase"/>
</dbReference>
<keyword evidence="3" id="KW-1185">Reference proteome</keyword>
<accession>A0ABX2M9Z3</accession>
<sequence>MGHAVQVTHQSGPRGKDDFRSERLRLRSWRVADAAFHRRLWEERDGRVPARRRITADGHPTLAELQEWLRAYEPTPPPGLFVVEQVETGVATGYCGLVENSVGRPEEPELAFEFLQEFWGRGFATEASRLIVDRAATMGYEYLASTVREWNTASLHVLSKLGFTDTGERERDVEHGDSLLLRLRL</sequence>
<name>A0ABX2M9Z3_9MICO</name>
<comment type="caution">
    <text evidence="2">The sequence shown here is derived from an EMBL/GenBank/DDBJ whole genome shotgun (WGS) entry which is preliminary data.</text>
</comment>
<dbReference type="PANTHER" id="PTHR43792">
    <property type="entry name" value="GNAT FAMILY, PUTATIVE (AFU_ORTHOLOGUE AFUA_3G00765)-RELATED-RELATED"/>
    <property type="match status" value="1"/>
</dbReference>
<dbReference type="Gene3D" id="3.40.630.30">
    <property type="match status" value="1"/>
</dbReference>
<gene>
    <name evidence="2" type="ORF">HP507_01560</name>
</gene>
<dbReference type="Pfam" id="PF13302">
    <property type="entry name" value="Acetyltransf_3"/>
    <property type="match status" value="1"/>
</dbReference>
<dbReference type="EMBL" id="JABMCE010000044">
    <property type="protein sequence ID" value="NUU12536.1"/>
    <property type="molecule type" value="Genomic_DNA"/>
</dbReference>
<evidence type="ECO:0000313" key="3">
    <source>
        <dbReference type="Proteomes" id="UP000573001"/>
    </source>
</evidence>
<proteinExistence type="predicted"/>
<evidence type="ECO:0000313" key="2">
    <source>
        <dbReference type="EMBL" id="NUU12536.1"/>
    </source>
</evidence>
<dbReference type="PANTHER" id="PTHR43792:SF1">
    <property type="entry name" value="N-ACETYLTRANSFERASE DOMAIN-CONTAINING PROTEIN"/>
    <property type="match status" value="1"/>
</dbReference>
<feature type="domain" description="N-acetyltransferase" evidence="1">
    <location>
        <begin position="24"/>
        <end position="185"/>
    </location>
</feature>
<dbReference type="Proteomes" id="UP000573001">
    <property type="component" value="Unassembled WGS sequence"/>
</dbReference>
<protein>
    <submittedName>
        <fullName evidence="2">GNAT family N-acetyltransferase</fullName>
    </submittedName>
</protein>
<dbReference type="PROSITE" id="PS51186">
    <property type="entry name" value="GNAT"/>
    <property type="match status" value="1"/>
</dbReference>
<dbReference type="InterPro" id="IPR051531">
    <property type="entry name" value="N-acetyltransferase"/>
</dbReference>
<dbReference type="InterPro" id="IPR000182">
    <property type="entry name" value="GNAT_dom"/>
</dbReference>
<dbReference type="SUPFAM" id="SSF55729">
    <property type="entry name" value="Acyl-CoA N-acyltransferases (Nat)"/>
    <property type="match status" value="1"/>
</dbReference>
<reference evidence="2 3" key="1">
    <citation type="submission" date="2020-05" db="EMBL/GenBank/DDBJ databases">
        <title>Genome Sequencing of Type Strains.</title>
        <authorList>
            <person name="Lemaire J.F."/>
            <person name="Inderbitzin P."/>
            <person name="Gregorio O.A."/>
            <person name="Collins S.B."/>
            <person name="Wespe N."/>
            <person name="Knight-Connoni V."/>
        </authorList>
    </citation>
    <scope>NUCLEOTIDE SEQUENCE [LARGE SCALE GENOMIC DNA]</scope>
    <source>
        <strain evidence="2 3">ATCC 19096</strain>
    </source>
</reference>
<evidence type="ECO:0000259" key="1">
    <source>
        <dbReference type="PROSITE" id="PS51186"/>
    </source>
</evidence>
<organism evidence="2 3">
    <name type="scientific">Curtobacterium pusillum</name>
    <dbReference type="NCBI Taxonomy" id="69373"/>
    <lineage>
        <taxon>Bacteria</taxon>
        <taxon>Bacillati</taxon>
        <taxon>Actinomycetota</taxon>
        <taxon>Actinomycetes</taxon>
        <taxon>Micrococcales</taxon>
        <taxon>Microbacteriaceae</taxon>
        <taxon>Curtobacterium</taxon>
    </lineage>
</organism>